<dbReference type="EMBL" id="VSSQ01109750">
    <property type="protein sequence ID" value="MPN47895.1"/>
    <property type="molecule type" value="Genomic_DNA"/>
</dbReference>
<feature type="transmembrane region" description="Helical" evidence="1">
    <location>
        <begin position="6"/>
        <end position="25"/>
    </location>
</feature>
<organism evidence="2">
    <name type="scientific">bioreactor metagenome</name>
    <dbReference type="NCBI Taxonomy" id="1076179"/>
    <lineage>
        <taxon>unclassified sequences</taxon>
        <taxon>metagenomes</taxon>
        <taxon>ecological metagenomes</taxon>
    </lineage>
</organism>
<name>A0A645I974_9ZZZZ</name>
<keyword evidence="1" id="KW-0812">Transmembrane</keyword>
<keyword evidence="1" id="KW-0472">Membrane</keyword>
<accession>A0A645I974</accession>
<evidence type="ECO:0000256" key="1">
    <source>
        <dbReference type="SAM" id="Phobius"/>
    </source>
</evidence>
<sequence>MSVKEILLTQISFFFTLFVITVNGFNRRFQCHCKAVSFHFDHREGLENSMGTNKHFM</sequence>
<protein>
    <submittedName>
        <fullName evidence="2">Uncharacterized protein</fullName>
    </submittedName>
</protein>
<proteinExistence type="predicted"/>
<comment type="caution">
    <text evidence="2">The sequence shown here is derived from an EMBL/GenBank/DDBJ whole genome shotgun (WGS) entry which is preliminary data.</text>
</comment>
<gene>
    <name evidence="2" type="ORF">SDC9_195499</name>
</gene>
<dbReference type="AlphaFoldDB" id="A0A645I974"/>
<reference evidence="2" key="1">
    <citation type="submission" date="2019-08" db="EMBL/GenBank/DDBJ databases">
        <authorList>
            <person name="Kucharzyk K."/>
            <person name="Murdoch R.W."/>
            <person name="Higgins S."/>
            <person name="Loffler F."/>
        </authorList>
    </citation>
    <scope>NUCLEOTIDE SEQUENCE</scope>
</reference>
<evidence type="ECO:0000313" key="2">
    <source>
        <dbReference type="EMBL" id="MPN47895.1"/>
    </source>
</evidence>
<keyword evidence="1" id="KW-1133">Transmembrane helix</keyword>